<dbReference type="SUPFAM" id="SSF48371">
    <property type="entry name" value="ARM repeat"/>
    <property type="match status" value="1"/>
</dbReference>
<sequence>MTASADPGDVAVRAVIQAASTEDILQCLKSWDVPAEDLVDGLVGRLAHADALPNIAYAIGLASTTLPNRRGARALDRHERAISSWVQARLGDEVARTGADPRLAWCILATCTRLLSTHPDRFSALHDAALAFARDCVVNDDCNADLVVKSVQHLSQAVSFMPARASSDYIDPPVVHGLLRRLHTGAFQGAIGDIAECLGKIVDLTVGPASSPADALLFPADDNDDDDDREPLHLARYASEFASYPALLDALDAVLDTRVDAAVLSCFAALSPACIARCVAFVGDRIREERRPTDWLRCLADIVARAHHHHHHPALSAPVVALLVEQTPRLSSSSSSVRDALVDCYRSWLQHCPIARDDLAAFVDDTLPVVQDPLVVSDVVYALRAHDVDLAERHVADLVASLRSGACSDRVLAAVCEALGRVACFAPGRVPVGVVLDALEACPCSPAQVVAVVRVALNADGEDCASCASRLVHVLCQIALGDFDVANQDDDDDDHEADVDLDADMQYAAMAMLEIVIGRVDVVDVALLAAFVDDLLEMIAAPAVFEDDAFVQVAGVSLIRAIAERSTFGSSFNWDKIGNRLRAADVDVVDDDSRAVIQDCLQRIDALANVR</sequence>
<dbReference type="AlphaFoldDB" id="A0A3P3YD08"/>
<protein>
    <recommendedName>
        <fullName evidence="3">Exportin-1/Importin-beta-like domain-containing protein</fullName>
    </recommendedName>
</protein>
<name>A0A3P3YD08_PLABS</name>
<dbReference type="EMBL" id="OVEO01000008">
    <property type="protein sequence ID" value="SPQ98022.1"/>
    <property type="molecule type" value="Genomic_DNA"/>
</dbReference>
<dbReference type="Proteomes" id="UP000290189">
    <property type="component" value="Unassembled WGS sequence"/>
</dbReference>
<reference evidence="1 2" key="1">
    <citation type="submission" date="2018-03" db="EMBL/GenBank/DDBJ databases">
        <authorList>
            <person name="Fogelqvist J."/>
        </authorList>
    </citation>
    <scope>NUCLEOTIDE SEQUENCE [LARGE SCALE GENOMIC DNA]</scope>
</reference>
<geneLocation type="mitochondrion" evidence="1"/>
<dbReference type="InterPro" id="IPR016024">
    <property type="entry name" value="ARM-type_fold"/>
</dbReference>
<accession>A0A3P3YD08</accession>
<keyword evidence="1" id="KW-0496">Mitochondrion</keyword>
<gene>
    <name evidence="1" type="ORF">PLBR_LOCUS5237</name>
</gene>
<evidence type="ECO:0008006" key="3">
    <source>
        <dbReference type="Google" id="ProtNLM"/>
    </source>
</evidence>
<organism evidence="1 2">
    <name type="scientific">Plasmodiophora brassicae</name>
    <name type="common">Clubroot disease agent</name>
    <dbReference type="NCBI Taxonomy" id="37360"/>
    <lineage>
        <taxon>Eukaryota</taxon>
        <taxon>Sar</taxon>
        <taxon>Rhizaria</taxon>
        <taxon>Endomyxa</taxon>
        <taxon>Phytomyxea</taxon>
        <taxon>Plasmodiophorida</taxon>
        <taxon>Plasmodiophoridae</taxon>
        <taxon>Plasmodiophora</taxon>
    </lineage>
</organism>
<evidence type="ECO:0000313" key="1">
    <source>
        <dbReference type="EMBL" id="SPQ98022.1"/>
    </source>
</evidence>
<evidence type="ECO:0000313" key="2">
    <source>
        <dbReference type="Proteomes" id="UP000290189"/>
    </source>
</evidence>
<proteinExistence type="predicted"/>